<dbReference type="SUPFAM" id="SSF159888">
    <property type="entry name" value="YdhG-like"/>
    <property type="match status" value="1"/>
</dbReference>
<protein>
    <recommendedName>
        <fullName evidence="1">YdhG-like domain-containing protein</fullName>
    </recommendedName>
</protein>
<name>A0A317F2M3_9SPHI</name>
<comment type="caution">
    <text evidence="2">The sequence shown here is derived from an EMBL/GenBank/DDBJ whole genome shotgun (WGS) entry which is preliminary data.</text>
</comment>
<proteinExistence type="predicted"/>
<feature type="domain" description="YdhG-like" evidence="1">
    <location>
        <begin position="21"/>
        <end position="110"/>
    </location>
</feature>
<keyword evidence="3" id="KW-1185">Reference proteome</keyword>
<gene>
    <name evidence="2" type="ORF">DF947_11005</name>
</gene>
<dbReference type="Pfam" id="PF08818">
    <property type="entry name" value="DUF1801"/>
    <property type="match status" value="1"/>
</dbReference>
<dbReference type="EMBL" id="QGNY01000003">
    <property type="protein sequence ID" value="PWS32287.1"/>
    <property type="molecule type" value="Genomic_DNA"/>
</dbReference>
<evidence type="ECO:0000313" key="3">
    <source>
        <dbReference type="Proteomes" id="UP000245391"/>
    </source>
</evidence>
<organism evidence="2 3">
    <name type="scientific">Pedobacter paludis</name>
    <dbReference type="NCBI Taxonomy" id="2203212"/>
    <lineage>
        <taxon>Bacteria</taxon>
        <taxon>Pseudomonadati</taxon>
        <taxon>Bacteroidota</taxon>
        <taxon>Sphingobacteriia</taxon>
        <taxon>Sphingobacteriales</taxon>
        <taxon>Sphingobacteriaceae</taxon>
        <taxon>Pedobacter</taxon>
    </lineage>
</organism>
<dbReference type="OrthoDB" id="115213at2"/>
<sequence>MEKPEPKTIDEYIAHFPAKTQKILQEVRETIQQAVPNATEVISYKMPAFKQQGILVYFAGYAKHIGFYPTGSGIDAFQHEFGNYKWSKGAVQFPIDKPMPLDLITRITKFKAERDLEKVAKKKS</sequence>
<evidence type="ECO:0000259" key="1">
    <source>
        <dbReference type="Pfam" id="PF08818"/>
    </source>
</evidence>
<dbReference type="Proteomes" id="UP000245391">
    <property type="component" value="Unassembled WGS sequence"/>
</dbReference>
<dbReference type="AlphaFoldDB" id="A0A317F2M3"/>
<dbReference type="Gene3D" id="3.90.1150.200">
    <property type="match status" value="1"/>
</dbReference>
<reference evidence="3" key="1">
    <citation type="submission" date="2018-05" db="EMBL/GenBank/DDBJ databases">
        <title>Pedobacter paludis sp. nov., isolated from wetland soil.</title>
        <authorList>
            <person name="Zhang Y."/>
        </authorList>
    </citation>
    <scope>NUCLEOTIDE SEQUENCE [LARGE SCALE GENOMIC DNA]</scope>
    <source>
        <strain evidence="3">R-8</strain>
    </source>
</reference>
<dbReference type="RefSeq" id="WP_109929734.1">
    <property type="nucleotide sequence ID" value="NZ_QGNY01000003.1"/>
</dbReference>
<evidence type="ECO:0000313" key="2">
    <source>
        <dbReference type="EMBL" id="PWS32287.1"/>
    </source>
</evidence>
<dbReference type="InterPro" id="IPR014922">
    <property type="entry name" value="YdhG-like"/>
</dbReference>
<accession>A0A317F2M3</accession>